<dbReference type="Pfam" id="PF17778">
    <property type="entry name" value="WHD_BLACT"/>
    <property type="match status" value="1"/>
</dbReference>
<dbReference type="Gene3D" id="3.60.15.10">
    <property type="entry name" value="Ribonuclease Z/Hydroxyacylglutathione hydrolase-like"/>
    <property type="match status" value="1"/>
</dbReference>
<name>A0A2T5VEH6_9HYPH</name>
<organism evidence="2 3">
    <name type="scientific">Breoghania corrubedonensis</name>
    <dbReference type="NCBI Taxonomy" id="665038"/>
    <lineage>
        <taxon>Bacteria</taxon>
        <taxon>Pseudomonadati</taxon>
        <taxon>Pseudomonadota</taxon>
        <taxon>Alphaproteobacteria</taxon>
        <taxon>Hyphomicrobiales</taxon>
        <taxon>Stappiaceae</taxon>
        <taxon>Breoghania</taxon>
    </lineage>
</organism>
<dbReference type="CDD" id="cd16278">
    <property type="entry name" value="metallo-hydrolase-like_MBL-fold"/>
    <property type="match status" value="1"/>
</dbReference>
<dbReference type="InterPro" id="IPR001279">
    <property type="entry name" value="Metallo-B-lactamas"/>
</dbReference>
<keyword evidence="3" id="KW-1185">Reference proteome</keyword>
<comment type="caution">
    <text evidence="2">The sequence shown here is derived from an EMBL/GenBank/DDBJ whole genome shotgun (WGS) entry which is preliminary data.</text>
</comment>
<keyword evidence="2" id="KW-0378">Hydrolase</keyword>
<dbReference type="SUPFAM" id="SSF56281">
    <property type="entry name" value="Metallo-hydrolase/oxidoreductase"/>
    <property type="match status" value="1"/>
</dbReference>
<dbReference type="InterPro" id="IPR041516">
    <property type="entry name" value="LACTB2_WH"/>
</dbReference>
<accession>A0A2T5VEH6</accession>
<protein>
    <submittedName>
        <fullName evidence="2">Hydroxyacylglutathione hydrolase</fullName>
    </submittedName>
</protein>
<sequence length="319" mass="33797">MRDPSDGPGKGRKAERSVLPLIHDRTFEPRYGEAVRLSPLVARLTAPNASPFTFYGTNTYLIGEGDLAVIDPGPADEAHVRAILAAAEGRRISHIVVTHTHRDHSPGARLLKAHVDAPIVGADAHRPARPLNIGEINPLDAGGDCEHVADRVLSHGEALEGDGWTLEAVETPGHTANHLAFALGGEGTLFSGDHVMAWSTSIVAPPDGSMADYMASLETLMARAEARYYPGHGGTVEEAQGYVAALKAHRLAREAAVLERIKAGDGTIPAMVRIIYRDVDPVLHGPAALSVLAHVEDLVARGAVLCEGPPSLTAHYELA</sequence>
<evidence type="ECO:0000313" key="2">
    <source>
        <dbReference type="EMBL" id="PTW62159.1"/>
    </source>
</evidence>
<dbReference type="Proteomes" id="UP000244081">
    <property type="component" value="Unassembled WGS sequence"/>
</dbReference>
<dbReference type="PANTHER" id="PTHR23131">
    <property type="entry name" value="ENDORIBONUCLEASE LACTB2"/>
    <property type="match status" value="1"/>
</dbReference>
<gene>
    <name evidence="2" type="ORF">C8N35_101196</name>
</gene>
<proteinExistence type="predicted"/>
<dbReference type="SMART" id="SM00849">
    <property type="entry name" value="Lactamase_B"/>
    <property type="match status" value="1"/>
</dbReference>
<evidence type="ECO:0000313" key="3">
    <source>
        <dbReference type="Proteomes" id="UP000244081"/>
    </source>
</evidence>
<dbReference type="Gene3D" id="1.10.10.10">
    <property type="entry name" value="Winged helix-like DNA-binding domain superfamily/Winged helix DNA-binding domain"/>
    <property type="match status" value="1"/>
</dbReference>
<dbReference type="GO" id="GO:0016787">
    <property type="term" value="F:hydrolase activity"/>
    <property type="evidence" value="ECO:0007669"/>
    <property type="project" value="UniProtKB-KW"/>
</dbReference>
<dbReference type="InterPro" id="IPR036866">
    <property type="entry name" value="RibonucZ/Hydroxyglut_hydro"/>
</dbReference>
<dbReference type="Pfam" id="PF00753">
    <property type="entry name" value="Lactamase_B"/>
    <property type="match status" value="1"/>
</dbReference>
<dbReference type="AlphaFoldDB" id="A0A2T5VEH6"/>
<dbReference type="EMBL" id="QAYG01000001">
    <property type="protein sequence ID" value="PTW62159.1"/>
    <property type="molecule type" value="Genomic_DNA"/>
</dbReference>
<evidence type="ECO:0000259" key="1">
    <source>
        <dbReference type="SMART" id="SM00849"/>
    </source>
</evidence>
<feature type="domain" description="Metallo-beta-lactamase" evidence="1">
    <location>
        <begin position="56"/>
        <end position="232"/>
    </location>
</feature>
<reference evidence="2 3" key="1">
    <citation type="submission" date="2018-04" db="EMBL/GenBank/DDBJ databases">
        <title>Genomic Encyclopedia of Archaeal and Bacterial Type Strains, Phase II (KMG-II): from individual species to whole genera.</title>
        <authorList>
            <person name="Goeker M."/>
        </authorList>
    </citation>
    <scope>NUCLEOTIDE SEQUENCE [LARGE SCALE GENOMIC DNA]</scope>
    <source>
        <strain evidence="2 3">DSM 23382</strain>
    </source>
</reference>
<dbReference type="InterPro" id="IPR050662">
    <property type="entry name" value="Sec-metab_biosynth-thioest"/>
</dbReference>
<dbReference type="PANTHER" id="PTHR23131:SF0">
    <property type="entry name" value="ENDORIBONUCLEASE LACTB2"/>
    <property type="match status" value="1"/>
</dbReference>
<dbReference type="InterPro" id="IPR036388">
    <property type="entry name" value="WH-like_DNA-bd_sf"/>
</dbReference>